<feature type="region of interest" description="Disordered" evidence="4">
    <location>
        <begin position="135"/>
        <end position="154"/>
    </location>
</feature>
<dbReference type="EMBL" id="CP020370">
    <property type="protein sequence ID" value="AUB84146.1"/>
    <property type="molecule type" value="Genomic_DNA"/>
</dbReference>
<evidence type="ECO:0000313" key="6">
    <source>
        <dbReference type="EMBL" id="AUB84146.1"/>
    </source>
</evidence>
<evidence type="ECO:0000256" key="3">
    <source>
        <dbReference type="ARBA" id="ARBA00023004"/>
    </source>
</evidence>
<dbReference type="InterPro" id="IPR035938">
    <property type="entry name" value="Hemerythrin-like_sf"/>
</dbReference>
<comment type="similarity">
    <text evidence="1">Belongs to the hemerythrin family.</text>
</comment>
<accession>A0A2K8UEY2</accession>
<dbReference type="InterPro" id="IPR012312">
    <property type="entry name" value="Hemerythrin-like"/>
</dbReference>
<dbReference type="Proteomes" id="UP000232638">
    <property type="component" value="Chromosome"/>
</dbReference>
<dbReference type="CDD" id="cd12107">
    <property type="entry name" value="Hemerythrin"/>
    <property type="match status" value="1"/>
</dbReference>
<dbReference type="RefSeq" id="WP_100921812.1">
    <property type="nucleotide sequence ID" value="NZ_CP020370.1"/>
</dbReference>
<protein>
    <recommendedName>
        <fullName evidence="5">Hemerythrin-like domain-containing protein</fullName>
    </recommendedName>
</protein>
<dbReference type="Pfam" id="PF01814">
    <property type="entry name" value="Hemerythrin"/>
    <property type="match status" value="1"/>
</dbReference>
<evidence type="ECO:0000256" key="1">
    <source>
        <dbReference type="ARBA" id="ARBA00010587"/>
    </source>
</evidence>
<dbReference type="InterPro" id="IPR050669">
    <property type="entry name" value="Hemerythrin"/>
</dbReference>
<evidence type="ECO:0000256" key="2">
    <source>
        <dbReference type="ARBA" id="ARBA00022723"/>
    </source>
</evidence>
<dbReference type="PANTHER" id="PTHR37164">
    <property type="entry name" value="BACTERIOHEMERYTHRIN"/>
    <property type="match status" value="1"/>
</dbReference>
<evidence type="ECO:0000256" key="4">
    <source>
        <dbReference type="SAM" id="MobiDB-lite"/>
    </source>
</evidence>
<dbReference type="GO" id="GO:0046872">
    <property type="term" value="F:metal ion binding"/>
    <property type="evidence" value="ECO:0007669"/>
    <property type="project" value="UniProtKB-KW"/>
</dbReference>
<sequence length="154" mass="17817">MAAFLTWLTKWQTGVTWVDADHREITAMLNRIVDVNRRAPTQDPATAGREVLVVLDALIERTRRHIHAEEAFLREVRPPGYDAHRCEHALQLAEFTDLRRALEEDGAPDLNPETLQAFKRWFFNHVIVEDRDYAEYRDDEPEAAPTAPSPDWAD</sequence>
<reference evidence="6 7" key="1">
    <citation type="submission" date="2017-03" db="EMBL/GenBank/DDBJ databases">
        <title>Complete genome sequence of Candidatus 'Thiodictyon syntrophicum' sp. nov. strain Cad16T, a photolithoautotroph purple sulfur bacterium isolated from an alpine meromictic lake.</title>
        <authorList>
            <person name="Luedin S.M."/>
            <person name="Pothier J.F."/>
            <person name="Danza F."/>
            <person name="Storelli N."/>
            <person name="Wittwer M."/>
            <person name="Tonolla M."/>
        </authorList>
    </citation>
    <scope>NUCLEOTIDE SEQUENCE [LARGE SCALE GENOMIC DNA]</scope>
    <source>
        <strain evidence="6 7">Cad16T</strain>
    </source>
</reference>
<feature type="domain" description="Hemerythrin-like" evidence="5">
    <location>
        <begin position="13"/>
        <end position="134"/>
    </location>
</feature>
<dbReference type="SUPFAM" id="SSF47188">
    <property type="entry name" value="Hemerythrin-like"/>
    <property type="match status" value="1"/>
</dbReference>
<keyword evidence="7" id="KW-1185">Reference proteome</keyword>
<dbReference type="NCBIfam" id="TIGR02481">
    <property type="entry name" value="hemeryth_dom"/>
    <property type="match status" value="1"/>
</dbReference>
<dbReference type="AlphaFoldDB" id="A0A2K8UEY2"/>
<evidence type="ECO:0000313" key="7">
    <source>
        <dbReference type="Proteomes" id="UP000232638"/>
    </source>
</evidence>
<keyword evidence="3" id="KW-0408">Iron</keyword>
<gene>
    <name evidence="6" type="ORF">THSYN_26550</name>
</gene>
<keyword evidence="2" id="KW-0479">Metal-binding</keyword>
<dbReference type="Gene3D" id="1.20.120.50">
    <property type="entry name" value="Hemerythrin-like"/>
    <property type="match status" value="1"/>
</dbReference>
<proteinExistence type="inferred from homology"/>
<evidence type="ECO:0000259" key="5">
    <source>
        <dbReference type="Pfam" id="PF01814"/>
    </source>
</evidence>
<dbReference type="KEGG" id="tsy:THSYN_26550"/>
<dbReference type="InterPro" id="IPR012827">
    <property type="entry name" value="Hemerythrin_metal-bd"/>
</dbReference>
<name>A0A2K8UEY2_9GAMM</name>
<dbReference type="OrthoDB" id="1122424at2"/>
<organism evidence="6 7">
    <name type="scientific">Candidatus Thiodictyon syntrophicum</name>
    <dbReference type="NCBI Taxonomy" id="1166950"/>
    <lineage>
        <taxon>Bacteria</taxon>
        <taxon>Pseudomonadati</taxon>
        <taxon>Pseudomonadota</taxon>
        <taxon>Gammaproteobacteria</taxon>
        <taxon>Chromatiales</taxon>
        <taxon>Chromatiaceae</taxon>
        <taxon>Thiodictyon</taxon>
    </lineage>
</organism>
<dbReference type="PANTHER" id="PTHR37164:SF1">
    <property type="entry name" value="BACTERIOHEMERYTHRIN"/>
    <property type="match status" value="1"/>
</dbReference>